<dbReference type="InterPro" id="IPR044996">
    <property type="entry name" value="COQ10-like"/>
</dbReference>
<evidence type="ECO:0000313" key="5">
    <source>
        <dbReference type="EMBL" id="AET38554.1"/>
    </source>
</evidence>
<feature type="domain" description="Coenzyme Q-binding protein COQ10 START" evidence="4">
    <location>
        <begin position="53"/>
        <end position="187"/>
    </location>
</feature>
<dbReference type="KEGG" id="erc:Ecym_3040"/>
<protein>
    <recommendedName>
        <fullName evidence="4">Coenzyme Q-binding protein COQ10 START domain-containing protein</fullName>
    </recommendedName>
</protein>
<keyword evidence="6" id="KW-1185">Reference proteome</keyword>
<gene>
    <name evidence="5" type="ordered locus">Ecym_3040</name>
</gene>
<evidence type="ECO:0000259" key="4">
    <source>
        <dbReference type="Pfam" id="PF03364"/>
    </source>
</evidence>
<accession>G8JQY5</accession>
<dbReference type="OrthoDB" id="292693at2759"/>
<comment type="subunit">
    <text evidence="2">Interacts with coenzyme Q.</text>
</comment>
<dbReference type="GeneID" id="11468600"/>
<dbReference type="InterPro" id="IPR005031">
    <property type="entry name" value="COQ10_START"/>
</dbReference>
<dbReference type="RefSeq" id="XP_003645371.1">
    <property type="nucleotide sequence ID" value="XM_003645323.1"/>
</dbReference>
<dbReference type="eggNOG" id="KOG3177">
    <property type="taxonomic scope" value="Eukaryota"/>
</dbReference>
<dbReference type="FunCoup" id="G8JQY5">
    <property type="interactions" value="140"/>
</dbReference>
<dbReference type="GO" id="GO:0006744">
    <property type="term" value="P:ubiquinone biosynthetic process"/>
    <property type="evidence" value="ECO:0007669"/>
    <property type="project" value="EnsemblFungi"/>
</dbReference>
<organism evidence="5 6">
    <name type="scientific">Eremothecium cymbalariae (strain CBS 270.75 / DBVPG 7215 / KCTC 17166 / NRRL Y-17582)</name>
    <name type="common">Yeast</name>
    <dbReference type="NCBI Taxonomy" id="931890"/>
    <lineage>
        <taxon>Eukaryota</taxon>
        <taxon>Fungi</taxon>
        <taxon>Dikarya</taxon>
        <taxon>Ascomycota</taxon>
        <taxon>Saccharomycotina</taxon>
        <taxon>Saccharomycetes</taxon>
        <taxon>Saccharomycetales</taxon>
        <taxon>Saccharomycetaceae</taxon>
        <taxon>Eremothecium</taxon>
    </lineage>
</organism>
<evidence type="ECO:0000256" key="3">
    <source>
        <dbReference type="ARBA" id="ARBA00024947"/>
    </source>
</evidence>
<dbReference type="InParanoid" id="G8JQY5"/>
<comment type="similarity">
    <text evidence="1">Belongs to the COQ10 family.</text>
</comment>
<proteinExistence type="inferred from homology"/>
<sequence length="206" mass="23633">MPSTVILGRIPLRCFTTPQHPVINSRRAFFGITSGSSSSETKTQKFTLKRTFNAPAAIVYGAVSEVSLYEHFVPYCTGSFVNRRNPVDNKPSEAGLRVGFQNFDETFLCKIQCIDRQDDVKIVIAESAAHDLFHILSTKWLILPHTNRPDVTEVELVLSFRFRSKIYDRLSSIFAKSVSELVMNAFESRIFQLRRKESKMKWHNRL</sequence>
<dbReference type="InterPro" id="IPR023393">
    <property type="entry name" value="START-like_dom_sf"/>
</dbReference>
<dbReference type="SUPFAM" id="SSF55961">
    <property type="entry name" value="Bet v1-like"/>
    <property type="match status" value="1"/>
</dbReference>
<reference evidence="6" key="1">
    <citation type="journal article" date="2012" name="G3 (Bethesda)">
        <title>Pichia sorbitophila, an interspecies yeast hybrid reveals early steps of genome resolution following polyploidization.</title>
        <authorList>
            <person name="Leh Louis V."/>
            <person name="Despons L."/>
            <person name="Friedrich A."/>
            <person name="Martin T."/>
            <person name="Durrens P."/>
            <person name="Casaregola S."/>
            <person name="Neuveglise C."/>
            <person name="Fairhead C."/>
            <person name="Marck C."/>
            <person name="Cruz J.A."/>
            <person name="Straub M.L."/>
            <person name="Kugler V."/>
            <person name="Sacerdot C."/>
            <person name="Uzunov Z."/>
            <person name="Thierry A."/>
            <person name="Weiss S."/>
            <person name="Bleykasten C."/>
            <person name="De Montigny J."/>
            <person name="Jacques N."/>
            <person name="Jung P."/>
            <person name="Lemaire M."/>
            <person name="Mallet S."/>
            <person name="Morel G."/>
            <person name="Richard G.F."/>
            <person name="Sarkar A."/>
            <person name="Savel G."/>
            <person name="Schacherer J."/>
            <person name="Seret M.L."/>
            <person name="Talla E."/>
            <person name="Samson G."/>
            <person name="Jubin C."/>
            <person name="Poulain J."/>
            <person name="Vacherie B."/>
            <person name="Barbe V."/>
            <person name="Pelletier E."/>
            <person name="Sherman D.J."/>
            <person name="Westhof E."/>
            <person name="Weissenbach J."/>
            <person name="Baret P.V."/>
            <person name="Wincker P."/>
            <person name="Gaillardin C."/>
            <person name="Dujon B."/>
            <person name="Souciet J.L."/>
        </authorList>
    </citation>
    <scope>NUCLEOTIDE SEQUENCE [LARGE SCALE GENOMIC DNA]</scope>
    <source>
        <strain evidence="6">CBS 270.75 / DBVPG 7215 / KCTC 17166 / NRRL Y-17582</strain>
    </source>
</reference>
<evidence type="ECO:0000313" key="6">
    <source>
        <dbReference type="Proteomes" id="UP000006790"/>
    </source>
</evidence>
<dbReference type="GO" id="GO:0045333">
    <property type="term" value="P:cellular respiration"/>
    <property type="evidence" value="ECO:0007669"/>
    <property type="project" value="InterPro"/>
</dbReference>
<dbReference type="GO" id="GO:0048039">
    <property type="term" value="F:ubiquinone binding"/>
    <property type="evidence" value="ECO:0007669"/>
    <property type="project" value="EnsemblFungi"/>
</dbReference>
<dbReference type="HOGENOM" id="CLU_079653_1_2_1"/>
<evidence type="ECO:0000256" key="2">
    <source>
        <dbReference type="ARBA" id="ARBA00011814"/>
    </source>
</evidence>
<dbReference type="PANTHER" id="PTHR12901:SF10">
    <property type="entry name" value="COENZYME Q-BINDING PROTEIN COQ10, MITOCHONDRIAL"/>
    <property type="match status" value="1"/>
</dbReference>
<comment type="function">
    <text evidence="3">Required for the function of coenzyme Q in the respiratory chain. May serve as a chaperone or may be involved in the transport of Q6 from its site of synthesis to the catalytic sites of the respiratory complexes.</text>
</comment>
<dbReference type="Gene3D" id="3.30.530.20">
    <property type="match status" value="1"/>
</dbReference>
<dbReference type="STRING" id="931890.G8JQY5"/>
<dbReference type="Proteomes" id="UP000006790">
    <property type="component" value="Chromosome 3"/>
</dbReference>
<name>G8JQY5_ERECY</name>
<dbReference type="AlphaFoldDB" id="G8JQY5"/>
<dbReference type="EMBL" id="CP002499">
    <property type="protein sequence ID" value="AET38554.1"/>
    <property type="molecule type" value="Genomic_DNA"/>
</dbReference>
<dbReference type="OMA" id="IDGPFKY"/>
<dbReference type="Pfam" id="PF03364">
    <property type="entry name" value="Polyketide_cyc"/>
    <property type="match status" value="1"/>
</dbReference>
<evidence type="ECO:0000256" key="1">
    <source>
        <dbReference type="ARBA" id="ARBA00006885"/>
    </source>
</evidence>
<dbReference type="CDD" id="cd07813">
    <property type="entry name" value="COQ10p_like"/>
    <property type="match status" value="1"/>
</dbReference>
<dbReference type="PANTHER" id="PTHR12901">
    <property type="entry name" value="SPERM PROTEIN HOMOLOG"/>
    <property type="match status" value="1"/>
</dbReference>
<dbReference type="GO" id="GO:0140104">
    <property type="term" value="F:molecular carrier activity"/>
    <property type="evidence" value="ECO:0007669"/>
    <property type="project" value="EnsemblFungi"/>
</dbReference>
<dbReference type="GO" id="GO:0005743">
    <property type="term" value="C:mitochondrial inner membrane"/>
    <property type="evidence" value="ECO:0007669"/>
    <property type="project" value="EnsemblFungi"/>
</dbReference>